<comment type="caution">
    <text evidence="2">The sequence shown here is derived from an EMBL/GenBank/DDBJ whole genome shotgun (WGS) entry which is preliminary data.</text>
</comment>
<dbReference type="Proteomes" id="UP000093336">
    <property type="component" value="Unassembled WGS sequence"/>
</dbReference>
<reference evidence="2 3" key="1">
    <citation type="submission" date="2016-05" db="EMBL/GenBank/DDBJ databases">
        <authorList>
            <person name="Prochazka B."/>
            <person name="Indra A."/>
            <person name="Hasenberger P."/>
            <person name="Blaschitz M."/>
            <person name="Wagner L."/>
            <person name="Wewalka G."/>
            <person name="Sorschag S."/>
            <person name="Schmid D."/>
            <person name="Ruppitsch W."/>
        </authorList>
    </citation>
    <scope>NUCLEOTIDE SEQUENCE [LARGE SCALE GENOMIC DNA]</scope>
    <source>
        <strain evidence="2 3">974010_12</strain>
    </source>
</reference>
<dbReference type="PROSITE" id="PS50181">
    <property type="entry name" value="FBOX"/>
    <property type="match status" value="1"/>
</dbReference>
<proteinExistence type="predicted"/>
<keyword evidence="3" id="KW-1185">Reference proteome</keyword>
<dbReference type="InterPro" id="IPR001810">
    <property type="entry name" value="F-box_dom"/>
</dbReference>
<dbReference type="EMBL" id="LYOZ01000052">
    <property type="protein sequence ID" value="OCH96806.1"/>
    <property type="molecule type" value="Genomic_DNA"/>
</dbReference>
<accession>A0ABX2XRD9</accession>
<evidence type="ECO:0000313" key="3">
    <source>
        <dbReference type="Proteomes" id="UP000093336"/>
    </source>
</evidence>
<name>A0ABX2XRD9_9GAMM</name>
<sequence>MKPSDVTFLPLANLPLELNILITQILSKDDWLSLRLVNSAWKSIVNAAATTHLDSIQQDQLTQLIALDCELLVQRLIEDVKRLGKQSNRGTVRETEEKLQLISTSIENLQEPLAKFLFLKEQLESIDLAISKKYNSIHSFFAEELIGTTSNYRLLKDIIEPVLETCTNFSQSSWFQKMLICIKLCPEHQVTQSFNQAILKVAERKESMTNVEVKKHSNIINMFHSLSSEEKSIPIPVTLSFFSIPKITPELKPNRSIKRNP</sequence>
<organism evidence="2 3">
    <name type="scientific">Legionella jamestowniensis</name>
    <dbReference type="NCBI Taxonomy" id="455"/>
    <lineage>
        <taxon>Bacteria</taxon>
        <taxon>Pseudomonadati</taxon>
        <taxon>Pseudomonadota</taxon>
        <taxon>Gammaproteobacteria</taxon>
        <taxon>Legionellales</taxon>
        <taxon>Legionellaceae</taxon>
        <taxon>Legionella</taxon>
    </lineage>
</organism>
<gene>
    <name evidence="2" type="ORF">A8135_03970</name>
</gene>
<feature type="domain" description="F-box" evidence="1">
    <location>
        <begin position="8"/>
        <end position="56"/>
    </location>
</feature>
<protein>
    <recommendedName>
        <fullName evidence="1">F-box domain-containing protein</fullName>
    </recommendedName>
</protein>
<evidence type="ECO:0000259" key="1">
    <source>
        <dbReference type="PROSITE" id="PS50181"/>
    </source>
</evidence>
<evidence type="ECO:0000313" key="2">
    <source>
        <dbReference type="EMBL" id="OCH96806.1"/>
    </source>
</evidence>